<evidence type="ECO:0000313" key="1">
    <source>
        <dbReference type="EMBL" id="VAX20451.1"/>
    </source>
</evidence>
<sequence length="55" mass="5699">MSDEDDPLVNGISKGIAETVSGVYQDGLKPAVKEVGKGLETVANIGVETLQNKAI</sequence>
<name>A0A3B1C121_9ZZZZ</name>
<accession>A0A3B1C121</accession>
<dbReference type="AlphaFoldDB" id="A0A3B1C121"/>
<gene>
    <name evidence="1" type="ORF">MNBD_NITROSPINAE02-177</name>
</gene>
<dbReference type="EMBL" id="UOGE01000056">
    <property type="protein sequence ID" value="VAX20451.1"/>
    <property type="molecule type" value="Genomic_DNA"/>
</dbReference>
<proteinExistence type="predicted"/>
<reference evidence="1" key="1">
    <citation type="submission" date="2018-06" db="EMBL/GenBank/DDBJ databases">
        <authorList>
            <person name="Zhirakovskaya E."/>
        </authorList>
    </citation>
    <scope>NUCLEOTIDE SEQUENCE</scope>
</reference>
<protein>
    <submittedName>
        <fullName evidence="1">Uncharacterized protein</fullName>
    </submittedName>
</protein>
<organism evidence="1">
    <name type="scientific">hydrothermal vent metagenome</name>
    <dbReference type="NCBI Taxonomy" id="652676"/>
    <lineage>
        <taxon>unclassified sequences</taxon>
        <taxon>metagenomes</taxon>
        <taxon>ecological metagenomes</taxon>
    </lineage>
</organism>